<keyword evidence="2" id="KW-1185">Reference proteome</keyword>
<reference evidence="1 2" key="1">
    <citation type="journal article" date="2013" name="PLoS ONE">
        <title>Genomic and secretomic analyses reveal unique features of the lignocellulolytic enzyme system of Penicillium decumbens.</title>
        <authorList>
            <person name="Liu G."/>
            <person name="Zhang L."/>
            <person name="Wei X."/>
            <person name="Zou G."/>
            <person name="Qin Y."/>
            <person name="Ma L."/>
            <person name="Li J."/>
            <person name="Zheng H."/>
            <person name="Wang S."/>
            <person name="Wang C."/>
            <person name="Xun L."/>
            <person name="Zhao G.-P."/>
            <person name="Zhou Z."/>
            <person name="Qu Y."/>
        </authorList>
    </citation>
    <scope>NUCLEOTIDE SEQUENCE [LARGE SCALE GENOMIC DNA]</scope>
    <source>
        <strain evidence="2">114-2 / CGMCC 5302</strain>
    </source>
</reference>
<dbReference type="OrthoDB" id="10066232at2759"/>
<dbReference type="Proteomes" id="UP000019376">
    <property type="component" value="Unassembled WGS sequence"/>
</dbReference>
<evidence type="ECO:0000313" key="2">
    <source>
        <dbReference type="Proteomes" id="UP000019376"/>
    </source>
</evidence>
<sequence>MNPSRASHLTLFNLLNTRHLHRDLSLLNSQNRFEPLDIAAKNTTNILTHRNIRHGFIGGYATSLLGGSRMTIDIDIIVDEDPRDVRNLLLSAHSGFRLSDCAKRVFEVAEGQSVEVELLQGGSRSLKLPDASTISILTIAGNHQQGRLTDEQSLFLVVFQVR</sequence>
<protein>
    <submittedName>
        <fullName evidence="1">Uncharacterized protein</fullName>
    </submittedName>
</protein>
<dbReference type="EMBL" id="KB644410">
    <property type="protein sequence ID" value="EPS27282.1"/>
    <property type="molecule type" value="Genomic_DNA"/>
</dbReference>
<proteinExistence type="predicted"/>
<name>S8AZ63_PENO1</name>
<evidence type="ECO:0000313" key="1">
    <source>
        <dbReference type="EMBL" id="EPS27282.1"/>
    </source>
</evidence>
<dbReference type="SUPFAM" id="SSF81301">
    <property type="entry name" value="Nucleotidyltransferase"/>
    <property type="match status" value="1"/>
</dbReference>
<gene>
    <name evidence="1" type="ORF">PDE_02225</name>
</gene>
<dbReference type="PhylomeDB" id="S8AZ63"/>
<organism evidence="1 2">
    <name type="scientific">Penicillium oxalicum (strain 114-2 / CGMCC 5302)</name>
    <name type="common">Penicillium decumbens</name>
    <dbReference type="NCBI Taxonomy" id="933388"/>
    <lineage>
        <taxon>Eukaryota</taxon>
        <taxon>Fungi</taxon>
        <taxon>Dikarya</taxon>
        <taxon>Ascomycota</taxon>
        <taxon>Pezizomycotina</taxon>
        <taxon>Eurotiomycetes</taxon>
        <taxon>Eurotiomycetidae</taxon>
        <taxon>Eurotiales</taxon>
        <taxon>Aspergillaceae</taxon>
        <taxon>Penicillium</taxon>
    </lineage>
</organism>
<dbReference type="HOGENOM" id="CLU_1635968_0_0_1"/>
<dbReference type="AlphaFoldDB" id="S8AZ63"/>
<accession>S8AZ63</accession>
<dbReference type="InterPro" id="IPR043519">
    <property type="entry name" value="NT_sf"/>
</dbReference>
<dbReference type="STRING" id="933388.S8AZ63"/>